<dbReference type="Gene3D" id="3.30.200.20">
    <property type="entry name" value="Phosphorylase Kinase, domain 1"/>
    <property type="match status" value="1"/>
</dbReference>
<keyword evidence="2" id="KW-0963">Cytoplasm</keyword>
<comment type="subcellular location">
    <subcellularLocation>
        <location evidence="1">Cytoplasm</location>
    </subcellularLocation>
</comment>
<evidence type="ECO:0000259" key="9">
    <source>
        <dbReference type="PROSITE" id="PS50011"/>
    </source>
</evidence>
<dbReference type="Gene3D" id="1.20.1270.420">
    <property type="match status" value="1"/>
</dbReference>
<feature type="domain" description="Protein kinase" evidence="9">
    <location>
        <begin position="13"/>
        <end position="310"/>
    </location>
</feature>
<evidence type="ECO:0000256" key="2">
    <source>
        <dbReference type="ARBA" id="ARBA00022490"/>
    </source>
</evidence>
<dbReference type="FunFam" id="3.30.200.20:FF:000106">
    <property type="entry name" value="serine/threonine-protein kinase TBK1 isoform X1"/>
    <property type="match status" value="1"/>
</dbReference>
<evidence type="ECO:0000256" key="1">
    <source>
        <dbReference type="ARBA" id="ARBA00004496"/>
    </source>
</evidence>
<dbReference type="CDD" id="cd12219">
    <property type="entry name" value="Ubl_TBK1_like"/>
    <property type="match status" value="1"/>
</dbReference>
<dbReference type="SMART" id="SM00220">
    <property type="entry name" value="S_TKc"/>
    <property type="match status" value="1"/>
</dbReference>
<evidence type="ECO:0000256" key="5">
    <source>
        <dbReference type="ARBA" id="ARBA00022741"/>
    </source>
</evidence>
<dbReference type="PANTHER" id="PTHR22969">
    <property type="entry name" value="IKB KINASE"/>
    <property type="match status" value="1"/>
</dbReference>
<dbReference type="PROSITE" id="PS50011">
    <property type="entry name" value="PROTEIN_KINASE_DOM"/>
    <property type="match status" value="1"/>
</dbReference>
<dbReference type="InterPro" id="IPR051180">
    <property type="entry name" value="IKK"/>
</dbReference>
<dbReference type="FunFam" id="1.10.510.10:FF:000100">
    <property type="entry name" value="inhibitor of nuclear factor kappa-B kinase subunit epsilon"/>
    <property type="match status" value="1"/>
</dbReference>
<dbReference type="PANTHER" id="PTHR22969:SF15">
    <property type="entry name" value="FI05319P"/>
    <property type="match status" value="1"/>
</dbReference>
<dbReference type="GO" id="GO:0004674">
    <property type="term" value="F:protein serine/threonine kinase activity"/>
    <property type="evidence" value="ECO:0007669"/>
    <property type="project" value="UniProtKB-KW"/>
</dbReference>
<dbReference type="GO" id="GO:0009967">
    <property type="term" value="P:positive regulation of signal transduction"/>
    <property type="evidence" value="ECO:0007669"/>
    <property type="project" value="UniProtKB-ARBA"/>
</dbReference>
<keyword evidence="7 8" id="KW-0067">ATP-binding</keyword>
<evidence type="ECO:0000256" key="8">
    <source>
        <dbReference type="PROSITE-ProRule" id="PRU10141"/>
    </source>
</evidence>
<dbReference type="Gene3D" id="3.10.20.90">
    <property type="entry name" value="Phosphatidylinositol 3-kinase Catalytic Subunit, Chain A, domain 1"/>
    <property type="match status" value="1"/>
</dbReference>
<evidence type="ECO:0000313" key="11">
    <source>
        <dbReference type="Proteomes" id="UP001186944"/>
    </source>
</evidence>
<evidence type="ECO:0000256" key="4">
    <source>
        <dbReference type="ARBA" id="ARBA00022679"/>
    </source>
</evidence>
<dbReference type="InterPro" id="IPR011009">
    <property type="entry name" value="Kinase-like_dom_sf"/>
</dbReference>
<dbReference type="InterPro" id="IPR000719">
    <property type="entry name" value="Prot_kinase_dom"/>
</dbReference>
<sequence>MSRELSASQNYVWNNLSLLGQGATSKVYKGRNKNNGDEVAVKVFTASGRMRSWDVQNREFTVMRKLHHPNIVSLLAIEEEQVTGNKVIVMELSTCGSLWSLLDDPVNSFGLGEEEFLLVVTHVAAGMRHLRESDIVHRDIKPGNILRYKGEDGRSIYKLTDFGAAKELDHEEEQFYSLYGTEEYLHPDIYGKAVMRARDIGGFSATVDLWSLGVTFYHAATGQLPFRPYGGRRNRETMYEITRKKESGIISGVQRAENGKIEWSRDLPSTCLLSVGLKKQFTPVLALLLESDEKKKWNFDGFFRAVEAIVSKNVINVFSPVTWSNMKIYIDKNQKLTRLQELIAEQCEIAATNQLLIFERELFEVQVDPLTPIRDYPTSISENNPILVFMKSYPDHKYFPRISYPEFPRFGGQVNISNDYQLAKTCCAIMHFQLHSIQRYHINAKLIRLSVHSYIQELHHEITHLVDYSKHQKEHCDTCRLWTRHFNMLVKQNLQVLKMCDQQSEMNSRERVETEMTDYKNQLESSEKQVHVFEILIWLEISSLYVLCNLPGVNSPTNSLCNEAPSISLSEN</sequence>
<dbReference type="Pfam" id="PF18394">
    <property type="entry name" value="TBK1_CCD1"/>
    <property type="match status" value="1"/>
</dbReference>
<dbReference type="InterPro" id="IPR041087">
    <property type="entry name" value="TBK1_ULD"/>
</dbReference>
<keyword evidence="4" id="KW-0808">Transferase</keyword>
<feature type="binding site" evidence="8">
    <location>
        <position position="42"/>
    </location>
    <ligand>
        <name>ATP</name>
        <dbReference type="ChEBI" id="CHEBI:30616"/>
    </ligand>
</feature>
<organism evidence="10 11">
    <name type="scientific">Pinctada imbricata</name>
    <name type="common">Atlantic pearl-oyster</name>
    <name type="synonym">Pinctada martensii</name>
    <dbReference type="NCBI Taxonomy" id="66713"/>
    <lineage>
        <taxon>Eukaryota</taxon>
        <taxon>Metazoa</taxon>
        <taxon>Spiralia</taxon>
        <taxon>Lophotrochozoa</taxon>
        <taxon>Mollusca</taxon>
        <taxon>Bivalvia</taxon>
        <taxon>Autobranchia</taxon>
        <taxon>Pteriomorphia</taxon>
        <taxon>Pterioida</taxon>
        <taxon>Pterioidea</taxon>
        <taxon>Pteriidae</taxon>
        <taxon>Pinctada</taxon>
    </lineage>
</organism>
<dbReference type="Gene3D" id="1.10.510.10">
    <property type="entry name" value="Transferase(Phosphotransferase) domain 1"/>
    <property type="match status" value="1"/>
</dbReference>
<keyword evidence="5 8" id="KW-0547">Nucleotide-binding</keyword>
<accession>A0AA88YC81</accession>
<protein>
    <recommendedName>
        <fullName evidence="9">Protein kinase domain-containing protein</fullName>
    </recommendedName>
</protein>
<dbReference type="InterPro" id="IPR041309">
    <property type="entry name" value="TBK1_CC1"/>
</dbReference>
<dbReference type="GO" id="GO:0005524">
    <property type="term" value="F:ATP binding"/>
    <property type="evidence" value="ECO:0007669"/>
    <property type="project" value="UniProtKB-UniRule"/>
</dbReference>
<dbReference type="GO" id="GO:0045089">
    <property type="term" value="P:positive regulation of innate immune response"/>
    <property type="evidence" value="ECO:0007669"/>
    <property type="project" value="UniProtKB-ARBA"/>
</dbReference>
<evidence type="ECO:0000256" key="7">
    <source>
        <dbReference type="ARBA" id="ARBA00022840"/>
    </source>
</evidence>
<dbReference type="SUPFAM" id="SSF56112">
    <property type="entry name" value="Protein kinase-like (PK-like)"/>
    <property type="match status" value="1"/>
</dbReference>
<dbReference type="InterPro" id="IPR017441">
    <property type="entry name" value="Protein_kinase_ATP_BS"/>
</dbReference>
<name>A0AA88YC81_PINIB</name>
<keyword evidence="6" id="KW-0418">Kinase</keyword>
<comment type="caution">
    <text evidence="10">The sequence shown here is derived from an EMBL/GenBank/DDBJ whole genome shotgun (WGS) entry which is preliminary data.</text>
</comment>
<dbReference type="PROSITE" id="PS00107">
    <property type="entry name" value="PROTEIN_KINASE_ATP"/>
    <property type="match status" value="1"/>
</dbReference>
<reference evidence="10" key="1">
    <citation type="submission" date="2019-08" db="EMBL/GenBank/DDBJ databases">
        <title>The improved chromosome-level genome for the pearl oyster Pinctada fucata martensii using PacBio sequencing and Hi-C.</title>
        <authorList>
            <person name="Zheng Z."/>
        </authorList>
    </citation>
    <scope>NUCLEOTIDE SEQUENCE</scope>
    <source>
        <strain evidence="10">ZZ-2019</strain>
        <tissue evidence="10">Adductor muscle</tissue>
    </source>
</reference>
<proteinExistence type="predicted"/>
<gene>
    <name evidence="10" type="ORF">FSP39_009465</name>
</gene>
<dbReference type="EMBL" id="VSWD01000005">
    <property type="protein sequence ID" value="KAK3102188.1"/>
    <property type="molecule type" value="Genomic_DNA"/>
</dbReference>
<evidence type="ECO:0000313" key="10">
    <source>
        <dbReference type="EMBL" id="KAK3102188.1"/>
    </source>
</evidence>
<dbReference type="GO" id="GO:0006950">
    <property type="term" value="P:response to stress"/>
    <property type="evidence" value="ECO:0007669"/>
    <property type="project" value="UniProtKB-ARBA"/>
</dbReference>
<evidence type="ECO:0000256" key="6">
    <source>
        <dbReference type="ARBA" id="ARBA00022777"/>
    </source>
</evidence>
<dbReference type="Proteomes" id="UP001186944">
    <property type="component" value="Unassembled WGS sequence"/>
</dbReference>
<dbReference type="AlphaFoldDB" id="A0AA88YC81"/>
<keyword evidence="11" id="KW-1185">Reference proteome</keyword>
<dbReference type="Pfam" id="PF00069">
    <property type="entry name" value="Pkinase"/>
    <property type="match status" value="1"/>
</dbReference>
<evidence type="ECO:0000256" key="3">
    <source>
        <dbReference type="ARBA" id="ARBA00022527"/>
    </source>
</evidence>
<dbReference type="GO" id="GO:0010628">
    <property type="term" value="P:positive regulation of gene expression"/>
    <property type="evidence" value="ECO:0007669"/>
    <property type="project" value="UniProtKB-ARBA"/>
</dbReference>
<dbReference type="Pfam" id="PF18396">
    <property type="entry name" value="TBK1_ULD"/>
    <property type="match status" value="1"/>
</dbReference>
<keyword evidence="3" id="KW-0723">Serine/threonine-protein kinase</keyword>
<dbReference type="GO" id="GO:0005737">
    <property type="term" value="C:cytoplasm"/>
    <property type="evidence" value="ECO:0007669"/>
    <property type="project" value="UniProtKB-SubCell"/>
</dbReference>